<dbReference type="PANTHER" id="PTHR43133">
    <property type="entry name" value="RNA POLYMERASE ECF-TYPE SIGMA FACTO"/>
    <property type="match status" value="1"/>
</dbReference>
<feature type="domain" description="RNA polymerase sigma-70 region 2" evidence="5">
    <location>
        <begin position="18"/>
        <end position="83"/>
    </location>
</feature>
<dbReference type="SUPFAM" id="SSF88946">
    <property type="entry name" value="Sigma2 domain of RNA polymerase sigma factors"/>
    <property type="match status" value="1"/>
</dbReference>
<evidence type="ECO:0000259" key="5">
    <source>
        <dbReference type="Pfam" id="PF04542"/>
    </source>
</evidence>
<evidence type="ECO:0000259" key="6">
    <source>
        <dbReference type="Pfam" id="PF08281"/>
    </source>
</evidence>
<dbReference type="InterPro" id="IPR013325">
    <property type="entry name" value="RNA_pol_sigma_r2"/>
</dbReference>
<sequence>MYAMTKEEKQKRFTLFLKEHQGIIRKLCRGYSNNVEDFEDNVQEVHYQLWKSIDRFEERSSAGTWVYRLTLNVCLYNLSKRKKRVDYPMEGKVVTELADAKHEFFREDGPVRILYDSIALLKPIERTIIMLYLEKKEHAVIAEVVGLSVSNVGVKVNRIKKKLKEIVNERLAGNVE</sequence>
<evidence type="ECO:0000313" key="7">
    <source>
        <dbReference type="EMBL" id="PTB97212.1"/>
    </source>
</evidence>
<protein>
    <recommendedName>
        <fullName evidence="9">RNA polymerase subunit sigma-70</fullName>
    </recommendedName>
</protein>
<evidence type="ECO:0000313" key="8">
    <source>
        <dbReference type="Proteomes" id="UP000240608"/>
    </source>
</evidence>
<dbReference type="Pfam" id="PF08281">
    <property type="entry name" value="Sigma70_r4_2"/>
    <property type="match status" value="1"/>
</dbReference>
<dbReference type="Pfam" id="PF04542">
    <property type="entry name" value="Sigma70_r2"/>
    <property type="match status" value="1"/>
</dbReference>
<proteinExistence type="inferred from homology"/>
<comment type="caution">
    <text evidence="7">The sequence shown here is derived from an EMBL/GenBank/DDBJ whole genome shotgun (WGS) entry which is preliminary data.</text>
</comment>
<dbReference type="InterPro" id="IPR007627">
    <property type="entry name" value="RNA_pol_sigma70_r2"/>
</dbReference>
<dbReference type="InterPro" id="IPR039425">
    <property type="entry name" value="RNA_pol_sigma-70-like"/>
</dbReference>
<organism evidence="7 8">
    <name type="scientific">Marivirga lumbricoides</name>
    <dbReference type="NCBI Taxonomy" id="1046115"/>
    <lineage>
        <taxon>Bacteria</taxon>
        <taxon>Pseudomonadati</taxon>
        <taxon>Bacteroidota</taxon>
        <taxon>Cytophagia</taxon>
        <taxon>Cytophagales</taxon>
        <taxon>Marivirgaceae</taxon>
        <taxon>Marivirga</taxon>
    </lineage>
</organism>
<accession>A0A2T4DTS5</accession>
<dbReference type="Gene3D" id="1.10.1740.10">
    <property type="match status" value="1"/>
</dbReference>
<dbReference type="NCBIfam" id="TIGR02937">
    <property type="entry name" value="sigma70-ECF"/>
    <property type="match status" value="1"/>
</dbReference>
<keyword evidence="2" id="KW-0805">Transcription regulation</keyword>
<evidence type="ECO:0000256" key="4">
    <source>
        <dbReference type="ARBA" id="ARBA00023163"/>
    </source>
</evidence>
<dbReference type="InterPro" id="IPR036388">
    <property type="entry name" value="WH-like_DNA-bd_sf"/>
</dbReference>
<dbReference type="InterPro" id="IPR013324">
    <property type="entry name" value="RNA_pol_sigma_r3/r4-like"/>
</dbReference>
<evidence type="ECO:0008006" key="9">
    <source>
        <dbReference type="Google" id="ProtNLM"/>
    </source>
</evidence>
<evidence type="ECO:0000256" key="2">
    <source>
        <dbReference type="ARBA" id="ARBA00023015"/>
    </source>
</evidence>
<dbReference type="PANTHER" id="PTHR43133:SF45">
    <property type="entry name" value="RNA POLYMERASE ECF-TYPE SIGMA FACTOR"/>
    <property type="match status" value="1"/>
</dbReference>
<dbReference type="InterPro" id="IPR014284">
    <property type="entry name" value="RNA_pol_sigma-70_dom"/>
</dbReference>
<name>A0A2T4DTS5_9BACT</name>
<dbReference type="GO" id="GO:0016987">
    <property type="term" value="F:sigma factor activity"/>
    <property type="evidence" value="ECO:0007669"/>
    <property type="project" value="UniProtKB-KW"/>
</dbReference>
<dbReference type="Gene3D" id="1.10.10.10">
    <property type="entry name" value="Winged helix-like DNA-binding domain superfamily/Winged helix DNA-binding domain"/>
    <property type="match status" value="1"/>
</dbReference>
<evidence type="ECO:0000256" key="3">
    <source>
        <dbReference type="ARBA" id="ARBA00023082"/>
    </source>
</evidence>
<reference evidence="7 8" key="1">
    <citation type="submission" date="2018-03" db="EMBL/GenBank/DDBJ databases">
        <title>Cross-interface Injection: A General Nanoliter Liquid Handling Method Applied to Single Cells Genome Amplification Automated Nanoliter Liquid Handling Applied to Single Cell Multiple Displacement Amplification.</title>
        <authorList>
            <person name="Yun J."/>
            <person name="Xu P."/>
            <person name="Xu J."/>
            <person name="Dai X."/>
            <person name="Wang Y."/>
            <person name="Zheng X."/>
            <person name="Cao C."/>
            <person name="Yi Q."/>
            <person name="Zhu Y."/>
            <person name="Wang L."/>
            <person name="Dong Z."/>
            <person name="Huang Y."/>
            <person name="Huang L."/>
            <person name="Du W."/>
        </authorList>
    </citation>
    <scope>NUCLEOTIDE SEQUENCE [LARGE SCALE GENOMIC DNA]</scope>
    <source>
        <strain evidence="7 8">Z-D1-2</strain>
    </source>
</reference>
<dbReference type="EMBL" id="PYVU01000021">
    <property type="protein sequence ID" value="PTB97212.1"/>
    <property type="molecule type" value="Genomic_DNA"/>
</dbReference>
<dbReference type="GO" id="GO:0006352">
    <property type="term" value="P:DNA-templated transcription initiation"/>
    <property type="evidence" value="ECO:0007669"/>
    <property type="project" value="InterPro"/>
</dbReference>
<feature type="domain" description="RNA polymerase sigma factor 70 region 4 type 2" evidence="6">
    <location>
        <begin position="113"/>
        <end position="163"/>
    </location>
</feature>
<comment type="similarity">
    <text evidence="1">Belongs to the sigma-70 factor family. ECF subfamily.</text>
</comment>
<evidence type="ECO:0000256" key="1">
    <source>
        <dbReference type="ARBA" id="ARBA00010641"/>
    </source>
</evidence>
<dbReference type="Proteomes" id="UP000240608">
    <property type="component" value="Unassembled WGS sequence"/>
</dbReference>
<dbReference type="InterPro" id="IPR013249">
    <property type="entry name" value="RNA_pol_sigma70_r4_t2"/>
</dbReference>
<keyword evidence="4" id="KW-0804">Transcription</keyword>
<gene>
    <name evidence="7" type="ORF">C9994_03955</name>
</gene>
<keyword evidence="3" id="KW-0731">Sigma factor</keyword>
<dbReference type="GO" id="GO:0003677">
    <property type="term" value="F:DNA binding"/>
    <property type="evidence" value="ECO:0007669"/>
    <property type="project" value="InterPro"/>
</dbReference>
<dbReference type="AlphaFoldDB" id="A0A2T4DTS5"/>
<dbReference type="SUPFAM" id="SSF88659">
    <property type="entry name" value="Sigma3 and sigma4 domains of RNA polymerase sigma factors"/>
    <property type="match status" value="1"/>
</dbReference>